<dbReference type="PIRSF" id="PIRSF009320">
    <property type="entry name" value="Nuc_binding_HP_1000"/>
    <property type="match status" value="1"/>
</dbReference>
<dbReference type="PANTHER" id="PTHR13696">
    <property type="entry name" value="P-LOOP CONTAINING NUCLEOSIDE TRIPHOSPHATE HYDROLASE"/>
    <property type="match status" value="1"/>
</dbReference>
<keyword evidence="3" id="KW-1185">Reference proteome</keyword>
<dbReference type="EMBL" id="SLVM01000001">
    <property type="protein sequence ID" value="TCM87998.1"/>
    <property type="molecule type" value="Genomic_DNA"/>
</dbReference>
<dbReference type="Pfam" id="PF01656">
    <property type="entry name" value="CbiA"/>
    <property type="match status" value="1"/>
</dbReference>
<protein>
    <submittedName>
        <fullName evidence="2">Chromosome partitioning protein</fullName>
    </submittedName>
</protein>
<dbReference type="NCBIfam" id="NF041546">
    <property type="entry name" value="ParA_partition"/>
    <property type="match status" value="1"/>
</dbReference>
<dbReference type="InterPro" id="IPR002586">
    <property type="entry name" value="CobQ/CobB/MinD/ParA_Nub-bd_dom"/>
</dbReference>
<evidence type="ECO:0000313" key="2">
    <source>
        <dbReference type="EMBL" id="TCM87998.1"/>
    </source>
</evidence>
<dbReference type="InterPro" id="IPR048089">
    <property type="entry name" value="McdA"/>
</dbReference>
<dbReference type="PANTHER" id="PTHR13696:SF96">
    <property type="entry name" value="COBQ_COBB_MIND_PARA NUCLEOTIDE BINDING DOMAIN-CONTAINING PROTEIN"/>
    <property type="match status" value="1"/>
</dbReference>
<gene>
    <name evidence="2" type="ORF">EV216_1018</name>
</gene>
<dbReference type="SUPFAM" id="SSF52540">
    <property type="entry name" value="P-loop containing nucleoside triphosphate hydrolases"/>
    <property type="match status" value="1"/>
</dbReference>
<comment type="caution">
    <text evidence="2">The sequence shown here is derived from an EMBL/GenBank/DDBJ whole genome shotgun (WGS) entry which is preliminary data.</text>
</comment>
<dbReference type="Proteomes" id="UP000295277">
    <property type="component" value="Unassembled WGS sequence"/>
</dbReference>
<organism evidence="2 3">
    <name type="scientific">Rhodovulum steppense</name>
    <dbReference type="NCBI Taxonomy" id="540251"/>
    <lineage>
        <taxon>Bacteria</taxon>
        <taxon>Pseudomonadati</taxon>
        <taxon>Pseudomonadota</taxon>
        <taxon>Alphaproteobacteria</taxon>
        <taxon>Rhodobacterales</taxon>
        <taxon>Paracoccaceae</taxon>
        <taxon>Rhodovulum</taxon>
    </lineage>
</organism>
<dbReference type="InterPro" id="IPR027417">
    <property type="entry name" value="P-loop_NTPase"/>
</dbReference>
<sequence length="227" mass="23886">MLRRSRTLEAHKGAAGMTGTIITIAQQKGGSGKTTLAANLAVEFARQGLGVALIDTDPQGSLGRWFMARLEGRETPDMEFSTASAWGVEYECAKLARDHDVVLIDTPPKADSDLRPALRAADLVLVPVAVSHVDLWATEGVLDLARREDKMALVVLNRIKAGTRLAAEVAETAAGLAATLAVARLANRVAYAETLGHGQGVQEAARRGPAAAEIAALADEVLAFARA</sequence>
<evidence type="ECO:0000259" key="1">
    <source>
        <dbReference type="Pfam" id="PF01656"/>
    </source>
</evidence>
<name>A0A4R1Z303_9RHOB</name>
<dbReference type="CDD" id="cd02042">
    <property type="entry name" value="ParAB_family"/>
    <property type="match status" value="1"/>
</dbReference>
<dbReference type="Gene3D" id="3.40.50.300">
    <property type="entry name" value="P-loop containing nucleotide triphosphate hydrolases"/>
    <property type="match status" value="1"/>
</dbReference>
<dbReference type="AlphaFoldDB" id="A0A4R1Z303"/>
<proteinExistence type="predicted"/>
<accession>A0A4R1Z303</accession>
<reference evidence="2 3" key="1">
    <citation type="submission" date="2019-03" db="EMBL/GenBank/DDBJ databases">
        <title>Genomic Encyclopedia of Type Strains, Phase IV (KMG-IV): sequencing the most valuable type-strain genomes for metagenomic binning, comparative biology and taxonomic classification.</title>
        <authorList>
            <person name="Goeker M."/>
        </authorList>
    </citation>
    <scope>NUCLEOTIDE SEQUENCE [LARGE SCALE GENOMIC DNA]</scope>
    <source>
        <strain evidence="2 3">DSM 21153</strain>
    </source>
</reference>
<feature type="domain" description="CobQ/CobB/MinD/ParA nucleotide binding" evidence="1">
    <location>
        <begin position="22"/>
        <end position="174"/>
    </location>
</feature>
<dbReference type="InterPro" id="IPR050678">
    <property type="entry name" value="DNA_Partitioning_ATPase"/>
</dbReference>
<evidence type="ECO:0000313" key="3">
    <source>
        <dbReference type="Proteomes" id="UP000295277"/>
    </source>
</evidence>